<feature type="region of interest" description="Disordered" evidence="1">
    <location>
        <begin position="371"/>
        <end position="450"/>
    </location>
</feature>
<comment type="caution">
    <text evidence="5">The sequence shown here is derived from an EMBL/GenBank/DDBJ whole genome shotgun (WGS) entry which is preliminary data.</text>
</comment>
<keyword evidence="3" id="KW-0732">Signal</keyword>
<evidence type="ECO:0000256" key="2">
    <source>
        <dbReference type="SAM" id="Phobius"/>
    </source>
</evidence>
<proteinExistence type="predicted"/>
<feature type="compositionally biased region" description="Basic and acidic residues" evidence="1">
    <location>
        <begin position="425"/>
        <end position="450"/>
    </location>
</feature>
<dbReference type="InterPro" id="IPR018571">
    <property type="entry name" value="Membrane_anchor_Opy2_N"/>
</dbReference>
<keyword evidence="2" id="KW-0812">Transmembrane</keyword>
<sequence length="450" mass="48255">MFSKLKIQFCMLVWLVCIIVILINTAPVTAQDTKKPKTSSSSLAPSAPAETCISCDDVPMTCPSCPDGSKCIISLRSCFECPKPRCSKPSSDIVDNGGDNNNKGNKVLLPAVIGGILGVGFLTAIGYGSFVWKRRARNERGVKLDNNDEMTSLNGENVIPIAYIPSTIPSTPTTPKPEPTYLRLRVSNMSAGTTPLASPLPRNLSDEQLIDIVDDDDTATDVGTILQATKSAPTPTTATLMTATRAKPALVRLNTIKQATNKDISSTQSTRSENSIPNSPKTPITSNTFLNAPSISSVPSSPTSNVSIRIGGDSDTEQMMPHIDIERPSAESSRIINQNTSSQNLNLNSPALDPIGGRQSFGLFGSDEVYSNDPKSPQLQRESIISSSSSNGRSTMFSDDGDGEIMIFWGGNTPPFVTEGGDQIQIKEPENHVDSTDKDQNEEIKTKESI</sequence>
<dbReference type="STRING" id="658196.A0A397SY65"/>
<feature type="transmembrane region" description="Helical" evidence="2">
    <location>
        <begin position="107"/>
        <end position="130"/>
    </location>
</feature>
<keyword evidence="6" id="KW-1185">Reference proteome</keyword>
<evidence type="ECO:0000313" key="5">
    <source>
        <dbReference type="EMBL" id="RIA90592.1"/>
    </source>
</evidence>
<accession>A0A397SY65</accession>
<dbReference type="AlphaFoldDB" id="A0A397SY65"/>
<dbReference type="Proteomes" id="UP000265703">
    <property type="component" value="Unassembled WGS sequence"/>
</dbReference>
<gene>
    <name evidence="5" type="ORF">C1645_737731</name>
</gene>
<evidence type="ECO:0000259" key="4">
    <source>
        <dbReference type="Pfam" id="PF09463"/>
    </source>
</evidence>
<feature type="signal peptide" evidence="3">
    <location>
        <begin position="1"/>
        <end position="30"/>
    </location>
</feature>
<evidence type="ECO:0000313" key="6">
    <source>
        <dbReference type="Proteomes" id="UP000265703"/>
    </source>
</evidence>
<dbReference type="OrthoDB" id="2402916at2759"/>
<feature type="chain" id="PRO_5017435991" description="Membrane anchor Opy2 N-terminal domain-containing protein" evidence="3">
    <location>
        <begin position="31"/>
        <end position="450"/>
    </location>
</feature>
<name>A0A397SY65_9GLOM</name>
<feature type="region of interest" description="Disordered" evidence="1">
    <location>
        <begin position="261"/>
        <end position="285"/>
    </location>
</feature>
<evidence type="ECO:0000256" key="3">
    <source>
        <dbReference type="SAM" id="SignalP"/>
    </source>
</evidence>
<dbReference type="EMBL" id="QKYT01000176">
    <property type="protein sequence ID" value="RIA90592.1"/>
    <property type="molecule type" value="Genomic_DNA"/>
</dbReference>
<dbReference type="Pfam" id="PF09463">
    <property type="entry name" value="Opy2"/>
    <property type="match status" value="1"/>
</dbReference>
<keyword evidence="2" id="KW-1133">Transmembrane helix</keyword>
<keyword evidence="2" id="KW-0472">Membrane</keyword>
<evidence type="ECO:0000256" key="1">
    <source>
        <dbReference type="SAM" id="MobiDB-lite"/>
    </source>
</evidence>
<feature type="domain" description="Membrane anchor Opy2 N-terminal" evidence="4">
    <location>
        <begin position="52"/>
        <end position="86"/>
    </location>
</feature>
<protein>
    <recommendedName>
        <fullName evidence="4">Membrane anchor Opy2 N-terminal domain-containing protein</fullName>
    </recommendedName>
</protein>
<reference evidence="5 6" key="1">
    <citation type="submission" date="2018-06" db="EMBL/GenBank/DDBJ databases">
        <title>Comparative genomics reveals the genomic features of Rhizophagus irregularis, R. cerebriforme, R. diaphanum and Gigaspora rosea, and their symbiotic lifestyle signature.</title>
        <authorList>
            <person name="Morin E."/>
            <person name="San Clemente H."/>
            <person name="Chen E.C.H."/>
            <person name="De La Providencia I."/>
            <person name="Hainaut M."/>
            <person name="Kuo A."/>
            <person name="Kohler A."/>
            <person name="Murat C."/>
            <person name="Tang N."/>
            <person name="Roy S."/>
            <person name="Loubradou J."/>
            <person name="Henrissat B."/>
            <person name="Grigoriev I.V."/>
            <person name="Corradi N."/>
            <person name="Roux C."/>
            <person name="Martin F.M."/>
        </authorList>
    </citation>
    <scope>NUCLEOTIDE SEQUENCE [LARGE SCALE GENOMIC DNA]</scope>
    <source>
        <strain evidence="5 6">DAOM 227022</strain>
    </source>
</reference>
<organism evidence="5 6">
    <name type="scientific">Glomus cerebriforme</name>
    <dbReference type="NCBI Taxonomy" id="658196"/>
    <lineage>
        <taxon>Eukaryota</taxon>
        <taxon>Fungi</taxon>
        <taxon>Fungi incertae sedis</taxon>
        <taxon>Mucoromycota</taxon>
        <taxon>Glomeromycotina</taxon>
        <taxon>Glomeromycetes</taxon>
        <taxon>Glomerales</taxon>
        <taxon>Glomeraceae</taxon>
        <taxon>Glomus</taxon>
    </lineage>
</organism>